<name>A0AAE1CRK0_9GAST</name>
<reference evidence="2" key="1">
    <citation type="journal article" date="2023" name="G3 (Bethesda)">
        <title>A reference genome for the long-term kleptoplast-retaining sea slug Elysia crispata morphotype clarki.</title>
        <authorList>
            <person name="Eastman K.E."/>
            <person name="Pendleton A.L."/>
            <person name="Shaikh M.A."/>
            <person name="Suttiyut T."/>
            <person name="Ogas R."/>
            <person name="Tomko P."/>
            <person name="Gavelis G."/>
            <person name="Widhalm J.R."/>
            <person name="Wisecaver J.H."/>
        </authorList>
    </citation>
    <scope>NUCLEOTIDE SEQUENCE</scope>
    <source>
        <strain evidence="2">ECLA1</strain>
    </source>
</reference>
<feature type="compositionally biased region" description="Acidic residues" evidence="1">
    <location>
        <begin position="81"/>
        <end position="93"/>
    </location>
</feature>
<evidence type="ECO:0000256" key="1">
    <source>
        <dbReference type="SAM" id="MobiDB-lite"/>
    </source>
</evidence>
<sequence length="101" mass="11392">MLESAGSKADPQNVCQVHLCYGQNNMTPLDITGFEKMELTTFDFAQGSGPVYISRDQLMEFPTEESLLDSCQTESQRDKTEEEEDAEMEEEGRESEKPDTS</sequence>
<feature type="region of interest" description="Disordered" evidence="1">
    <location>
        <begin position="63"/>
        <end position="101"/>
    </location>
</feature>
<dbReference type="Gene3D" id="2.60.120.340">
    <property type="entry name" value="Nucleoplasmin core domain"/>
    <property type="match status" value="1"/>
</dbReference>
<proteinExistence type="predicted"/>
<accession>A0AAE1CRK0</accession>
<dbReference type="Proteomes" id="UP001283361">
    <property type="component" value="Unassembled WGS sequence"/>
</dbReference>
<keyword evidence="3" id="KW-1185">Reference proteome</keyword>
<comment type="caution">
    <text evidence="2">The sequence shown here is derived from an EMBL/GenBank/DDBJ whole genome shotgun (WGS) entry which is preliminary data.</text>
</comment>
<dbReference type="EMBL" id="JAWDGP010007049">
    <property type="protein sequence ID" value="KAK3730910.1"/>
    <property type="molecule type" value="Genomic_DNA"/>
</dbReference>
<dbReference type="AlphaFoldDB" id="A0AAE1CRK0"/>
<protein>
    <submittedName>
        <fullName evidence="2">Uncharacterized protein</fullName>
    </submittedName>
</protein>
<evidence type="ECO:0000313" key="3">
    <source>
        <dbReference type="Proteomes" id="UP001283361"/>
    </source>
</evidence>
<evidence type="ECO:0000313" key="2">
    <source>
        <dbReference type="EMBL" id="KAK3730910.1"/>
    </source>
</evidence>
<gene>
    <name evidence="2" type="ORF">RRG08_061511</name>
</gene>
<organism evidence="2 3">
    <name type="scientific">Elysia crispata</name>
    <name type="common">lettuce slug</name>
    <dbReference type="NCBI Taxonomy" id="231223"/>
    <lineage>
        <taxon>Eukaryota</taxon>
        <taxon>Metazoa</taxon>
        <taxon>Spiralia</taxon>
        <taxon>Lophotrochozoa</taxon>
        <taxon>Mollusca</taxon>
        <taxon>Gastropoda</taxon>
        <taxon>Heterobranchia</taxon>
        <taxon>Euthyneura</taxon>
        <taxon>Panpulmonata</taxon>
        <taxon>Sacoglossa</taxon>
        <taxon>Placobranchoidea</taxon>
        <taxon>Plakobranchidae</taxon>
        <taxon>Elysia</taxon>
    </lineage>
</organism>